<evidence type="ECO:0000256" key="3">
    <source>
        <dbReference type="ARBA" id="ARBA00022448"/>
    </source>
</evidence>
<evidence type="ECO:0000256" key="1">
    <source>
        <dbReference type="ARBA" id="ARBA00004651"/>
    </source>
</evidence>
<feature type="transmembrane region" description="Helical" evidence="8">
    <location>
        <begin position="67"/>
        <end position="89"/>
    </location>
</feature>
<evidence type="ECO:0008006" key="11">
    <source>
        <dbReference type="Google" id="ProtNLM"/>
    </source>
</evidence>
<evidence type="ECO:0000256" key="6">
    <source>
        <dbReference type="ARBA" id="ARBA00022989"/>
    </source>
</evidence>
<evidence type="ECO:0000256" key="8">
    <source>
        <dbReference type="SAM" id="Phobius"/>
    </source>
</evidence>
<evidence type="ECO:0000256" key="5">
    <source>
        <dbReference type="ARBA" id="ARBA00022692"/>
    </source>
</evidence>
<reference evidence="9 10" key="1">
    <citation type="journal article" date="2016" name="PLoS ONE">
        <title>Plasmid Characterization and Chromosome Analysis of Two netF+ Clostridium perfringens Isolates Associated with Foal and Canine Necrotizing Enteritis.</title>
        <authorList>
            <person name="Mehdizadeh Gohari I."/>
            <person name="Kropinski A.M."/>
            <person name="Weese S.J."/>
            <person name="Parreira V.R."/>
            <person name="Whitehead A.E."/>
            <person name="Boerlin P."/>
            <person name="Prescott J.F."/>
        </authorList>
    </citation>
    <scope>NUCLEOTIDE SEQUENCE [LARGE SCALE GENOMIC DNA]</scope>
    <source>
        <strain evidence="9 10">JP838</strain>
    </source>
</reference>
<dbReference type="GO" id="GO:0005886">
    <property type="term" value="C:plasma membrane"/>
    <property type="evidence" value="ECO:0007669"/>
    <property type="project" value="UniProtKB-SubCell"/>
</dbReference>
<gene>
    <name evidence="9" type="ORF">JFP838_11125</name>
</gene>
<feature type="transmembrane region" description="Helical" evidence="8">
    <location>
        <begin position="303"/>
        <end position="336"/>
    </location>
</feature>
<keyword evidence="6 8" id="KW-1133">Transmembrane helix</keyword>
<feature type="transmembrane region" description="Helical" evidence="8">
    <location>
        <begin position="209"/>
        <end position="232"/>
    </location>
</feature>
<evidence type="ECO:0000256" key="7">
    <source>
        <dbReference type="ARBA" id="ARBA00023136"/>
    </source>
</evidence>
<dbReference type="InterPro" id="IPR002549">
    <property type="entry name" value="AI-2E-like"/>
</dbReference>
<dbReference type="EMBL" id="CP010994">
    <property type="protein sequence ID" value="AMN36293.1"/>
    <property type="molecule type" value="Genomic_DNA"/>
</dbReference>
<feature type="transmembrane region" description="Helical" evidence="8">
    <location>
        <begin position="37"/>
        <end position="55"/>
    </location>
</feature>
<dbReference type="Proteomes" id="UP000070260">
    <property type="component" value="Chromosome"/>
</dbReference>
<feature type="transmembrane region" description="Helical" evidence="8">
    <location>
        <begin position="272"/>
        <end position="291"/>
    </location>
</feature>
<comment type="subcellular location">
    <subcellularLocation>
        <location evidence="1">Cell membrane</location>
        <topology evidence="1">Multi-pass membrane protein</topology>
    </subcellularLocation>
</comment>
<dbReference type="PANTHER" id="PTHR21716">
    <property type="entry name" value="TRANSMEMBRANE PROTEIN"/>
    <property type="match status" value="1"/>
</dbReference>
<feature type="transmembrane region" description="Helical" evidence="8">
    <location>
        <begin position="157"/>
        <end position="174"/>
    </location>
</feature>
<keyword evidence="3" id="KW-0813">Transport</keyword>
<dbReference type="GO" id="GO:0055085">
    <property type="term" value="P:transmembrane transport"/>
    <property type="evidence" value="ECO:0007669"/>
    <property type="project" value="TreeGrafter"/>
</dbReference>
<evidence type="ECO:0000256" key="2">
    <source>
        <dbReference type="ARBA" id="ARBA00009773"/>
    </source>
</evidence>
<dbReference type="PANTHER" id="PTHR21716:SF53">
    <property type="entry name" value="PERMEASE PERM-RELATED"/>
    <property type="match status" value="1"/>
</dbReference>
<proteinExistence type="inferred from homology"/>
<dbReference type="OrthoDB" id="9793390at2"/>
<name>A0A127EK54_CLOPF</name>
<comment type="similarity">
    <text evidence="2">Belongs to the autoinducer-2 exporter (AI-2E) (TC 2.A.86) family.</text>
</comment>
<dbReference type="RefSeq" id="WP_061428825.1">
    <property type="nucleotide sequence ID" value="NZ_CABPRK010000001.1"/>
</dbReference>
<sequence length="345" mass="39151">MVRALKDKKRFIRNLILTFIIFLFIFLLYQFEAFRDIIFIVLVSGIFAYILKPLYRFLCERTKINKNFLAMAIVLSVIFLILFFLTVLIPSMFKEGESFDGLINGIEFFINDLIMKMKFMELGIFDVIEAQVTEKLNILLVSFATSIINNLISFSENILAFAVIPVLAYYFLAYGDLLSNKFLYCCPMEKRALLKNLGRDVDKVLGKYILGQLLLSLLVGVMTFIGMLILGIKFPLLLAFLNALLNIIPYFGAVLGAIPAIVVALVEGPNKILWVILTFLIIQQIEGNLIAPKITAESIDMHPILIIILLLIGEQIGGLLGMVFIVPIAVVIKVLFDDWDYYMFL</sequence>
<dbReference type="Pfam" id="PF01594">
    <property type="entry name" value="AI-2E_transport"/>
    <property type="match status" value="1"/>
</dbReference>
<dbReference type="PATRIC" id="fig|1502.177.peg.2282"/>
<evidence type="ECO:0000313" key="9">
    <source>
        <dbReference type="EMBL" id="AMN36293.1"/>
    </source>
</evidence>
<dbReference type="AlphaFoldDB" id="A0A127EK54"/>
<feature type="transmembrane region" description="Helical" evidence="8">
    <location>
        <begin position="12"/>
        <end position="31"/>
    </location>
</feature>
<keyword evidence="4" id="KW-1003">Cell membrane</keyword>
<keyword evidence="7 8" id="KW-0472">Membrane</keyword>
<feature type="transmembrane region" description="Helical" evidence="8">
    <location>
        <begin position="244"/>
        <end position="266"/>
    </location>
</feature>
<organism evidence="9 10">
    <name type="scientific">Clostridium perfringens</name>
    <dbReference type="NCBI Taxonomy" id="1502"/>
    <lineage>
        <taxon>Bacteria</taxon>
        <taxon>Bacillati</taxon>
        <taxon>Bacillota</taxon>
        <taxon>Clostridia</taxon>
        <taxon>Eubacteriales</taxon>
        <taxon>Clostridiaceae</taxon>
        <taxon>Clostridium</taxon>
    </lineage>
</organism>
<protein>
    <recommendedName>
        <fullName evidence="11">AI-2E family transporter</fullName>
    </recommendedName>
</protein>
<evidence type="ECO:0000313" key="10">
    <source>
        <dbReference type="Proteomes" id="UP000070260"/>
    </source>
</evidence>
<accession>A0A127EK54</accession>
<evidence type="ECO:0000256" key="4">
    <source>
        <dbReference type="ARBA" id="ARBA00022475"/>
    </source>
</evidence>
<keyword evidence="5 8" id="KW-0812">Transmembrane</keyword>